<keyword evidence="2" id="KW-1185">Reference proteome</keyword>
<comment type="caution">
    <text evidence="1">The sequence shown here is derived from an EMBL/GenBank/DDBJ whole genome shotgun (WGS) entry which is preliminary data.</text>
</comment>
<evidence type="ECO:0008006" key="3">
    <source>
        <dbReference type="Google" id="ProtNLM"/>
    </source>
</evidence>
<gene>
    <name evidence="1" type="ORF">J2S62_000031</name>
</gene>
<protein>
    <recommendedName>
        <fullName evidence="3">Amino acid ABC transporter permease</fullName>
    </recommendedName>
</protein>
<proteinExistence type="predicted"/>
<evidence type="ECO:0000313" key="2">
    <source>
        <dbReference type="Proteomes" id="UP001183794"/>
    </source>
</evidence>
<sequence>MQTLLDMLIPTVPVWEVIVRGTLTSLGLMLLL</sequence>
<name>A0ABU2B071_9MICC</name>
<organism evidence="1 2">
    <name type="scientific">Enteractinococcus fodinae</name>
    <dbReference type="NCBI Taxonomy" id="684663"/>
    <lineage>
        <taxon>Bacteria</taxon>
        <taxon>Bacillati</taxon>
        <taxon>Actinomycetota</taxon>
        <taxon>Actinomycetes</taxon>
        <taxon>Micrococcales</taxon>
        <taxon>Micrococcaceae</taxon>
    </lineage>
</organism>
<reference evidence="1 2" key="1">
    <citation type="submission" date="2023-07" db="EMBL/GenBank/DDBJ databases">
        <title>Sequencing the genomes of 1000 actinobacteria strains.</title>
        <authorList>
            <person name="Klenk H.-P."/>
        </authorList>
    </citation>
    <scope>NUCLEOTIDE SEQUENCE [LARGE SCALE GENOMIC DNA]</scope>
    <source>
        <strain evidence="1 2">DSM 22966</strain>
    </source>
</reference>
<dbReference type="Proteomes" id="UP001183794">
    <property type="component" value="Unassembled WGS sequence"/>
</dbReference>
<accession>A0ABU2B071</accession>
<evidence type="ECO:0000313" key="1">
    <source>
        <dbReference type="EMBL" id="MDR7345774.1"/>
    </source>
</evidence>
<dbReference type="EMBL" id="JAVDYJ010000001">
    <property type="protein sequence ID" value="MDR7345774.1"/>
    <property type="molecule type" value="Genomic_DNA"/>
</dbReference>